<evidence type="ECO:0000313" key="2">
    <source>
        <dbReference type="Proteomes" id="UP000829398"/>
    </source>
</evidence>
<protein>
    <submittedName>
        <fullName evidence="1">Protein kinase domain-containing protein</fullName>
    </submittedName>
</protein>
<keyword evidence="2" id="KW-1185">Reference proteome</keyword>
<dbReference type="EMBL" id="CM039176">
    <property type="protein sequence ID" value="KAH9716296.1"/>
    <property type="molecule type" value="Genomic_DNA"/>
</dbReference>
<reference evidence="2" key="1">
    <citation type="journal article" date="2023" name="Hortic. Res.">
        <title>A chromosome-level phased genome enabling allele-level studies in sweet orange: a case study on citrus Huanglongbing tolerance.</title>
        <authorList>
            <person name="Wu B."/>
            <person name="Yu Q."/>
            <person name="Deng Z."/>
            <person name="Duan Y."/>
            <person name="Luo F."/>
            <person name="Gmitter F. Jr."/>
        </authorList>
    </citation>
    <scope>NUCLEOTIDE SEQUENCE [LARGE SCALE GENOMIC DNA]</scope>
    <source>
        <strain evidence="2">cv. Valencia</strain>
    </source>
</reference>
<organism evidence="1 2">
    <name type="scientific">Citrus sinensis</name>
    <name type="common">Sweet orange</name>
    <name type="synonym">Citrus aurantium var. sinensis</name>
    <dbReference type="NCBI Taxonomy" id="2711"/>
    <lineage>
        <taxon>Eukaryota</taxon>
        <taxon>Viridiplantae</taxon>
        <taxon>Streptophyta</taxon>
        <taxon>Embryophyta</taxon>
        <taxon>Tracheophyta</taxon>
        <taxon>Spermatophyta</taxon>
        <taxon>Magnoliopsida</taxon>
        <taxon>eudicotyledons</taxon>
        <taxon>Gunneridae</taxon>
        <taxon>Pentapetalae</taxon>
        <taxon>rosids</taxon>
        <taxon>malvids</taxon>
        <taxon>Sapindales</taxon>
        <taxon>Rutaceae</taxon>
        <taxon>Aurantioideae</taxon>
        <taxon>Citrus</taxon>
    </lineage>
</organism>
<proteinExistence type="predicted"/>
<sequence>MERIPSARMMIRFLLLHCLILSFMIASANTTSITTDQQALLSLKGHVTDDPANFLARNWNTSSSVCNWTGVTCDVRTHRVTALNISGLNLTGTIPSELGNLSSLQTLDLSINWFSGSIPASIFNMSSLLSIRFSNNTLFGELPPNFCNHLSNLESLFLKSNMFHGKIPSTLSNCKRLRNISLSLNDFSGTIPKEIGNVTKLIGLYLRGNQLQGEIPEELGNLAELEELWLQNNFLTGTIPSSIFNLSSLSNLDLSVNNLTGELPTNICNNLPFLEILFLDKNDFDGKIPSALSRCKYLQTLSLSINDFSGDIPKEISNLTKLKYLYLDQNRLQGEIPHEIDNLHNMEWMAFSFNKVVGVVPTTIFNVSTLKSLYLHSNSLSGRLPSSADVRLPNLKELHLWGNNFIGTIPSFIFNASKLSELGLQKNSFSGSIPNTFGNLRNLKWLGLNDNYLTSSTPELSSLSSLSNCKYLEYFSFSNNPLGGILPRAIGNLSQSMEDFWMDNCNISNQLEGSIPDDLCRLAALFQLDLGGNKLSGFVPACSGNLTNLRKLYLGSNLLTSIPSTLWNLKDILHLNLSSNFFTGPLPLKIGNLNVLVQLDLSMNNFSCVIPTKIGGLKDLQYLFLEYNRLQGSIPNSIGDLISLKSLNLSNNNLSGTIPISLEKLLDLKDINVSFNRLEGEIPREGPFRNLSAESFKGNELLCGMPNLQVLSCRTKIHHTLGKNDLLIGIVLPLSTIFMMVVVLLILKYRKGRKSQLKDVNMPSVADQRRFTYLELFQATNRFSENNLIGRGGFGPVFNLQYGGAFKSFDIECGMMKRIRHRNLIKIISSCSNDDFKALVLEYMPLGSLEKCLYSGNYILDIFQGLNIMIDVASALEYLHFGYSVPIIHCDLKPSNVLLDDNMVAHLSDFGMAKPLLEEDQSLTQTQTLATIGYMAPEYRREGRVSTNGDVYSFGIMLMETFTRKKPTNEIFSVEMTLKRWVNDLLPISVMEVVDANILSQEDKHFVTKEQCVSFVFNLAVECTVESPEKRINTKEIVTRLLKIRDSLLKHVKG</sequence>
<keyword evidence="1" id="KW-0808">Transferase</keyword>
<name>A0ACB8JEV4_CITSI</name>
<keyword evidence="1" id="KW-0418">Kinase</keyword>
<accession>A0ACB8JEV4</accession>
<dbReference type="Proteomes" id="UP000829398">
    <property type="component" value="Chromosome 7"/>
</dbReference>
<gene>
    <name evidence="1" type="ORF">KPL71_021413</name>
</gene>
<evidence type="ECO:0000313" key="1">
    <source>
        <dbReference type="EMBL" id="KAH9716296.1"/>
    </source>
</evidence>
<comment type="caution">
    <text evidence="1">The sequence shown here is derived from an EMBL/GenBank/DDBJ whole genome shotgun (WGS) entry which is preliminary data.</text>
</comment>